<evidence type="ECO:0000313" key="2">
    <source>
        <dbReference type="Proteomes" id="UP000255207"/>
    </source>
</evidence>
<dbReference type="Pfam" id="PF14107">
    <property type="entry name" value="DUF4280"/>
    <property type="match status" value="1"/>
</dbReference>
<reference evidence="2" key="1">
    <citation type="submission" date="2018-07" db="EMBL/GenBank/DDBJ databases">
        <authorList>
            <person name="Safronova V.I."/>
            <person name="Chirak E.R."/>
            <person name="Sazanova A.L."/>
        </authorList>
    </citation>
    <scope>NUCLEOTIDE SEQUENCE [LARGE SCALE GENOMIC DNA]</scope>
    <source>
        <strain evidence="2">RCAM04685</strain>
    </source>
</reference>
<comment type="caution">
    <text evidence="1">The sequence shown here is derived from an EMBL/GenBank/DDBJ whole genome shotgun (WGS) entry which is preliminary data.</text>
</comment>
<name>A0A370L1A1_9HYPH</name>
<dbReference type="OrthoDB" id="4825649at2"/>
<proteinExistence type="predicted"/>
<protein>
    <submittedName>
        <fullName evidence="1">DUF4280 domain-containing protein</fullName>
    </submittedName>
</protein>
<dbReference type="AlphaFoldDB" id="A0A370L1A1"/>
<dbReference type="InterPro" id="IPR025460">
    <property type="entry name" value="DUF4280"/>
</dbReference>
<accession>A0A370L1A1</accession>
<dbReference type="Proteomes" id="UP000255207">
    <property type="component" value="Unassembled WGS sequence"/>
</dbReference>
<organism evidence="1 2">
    <name type="scientific">Bosea caraganae</name>
    <dbReference type="NCBI Taxonomy" id="2763117"/>
    <lineage>
        <taxon>Bacteria</taxon>
        <taxon>Pseudomonadati</taxon>
        <taxon>Pseudomonadota</taxon>
        <taxon>Alphaproteobacteria</taxon>
        <taxon>Hyphomicrobiales</taxon>
        <taxon>Boseaceae</taxon>
        <taxon>Bosea</taxon>
    </lineage>
</organism>
<gene>
    <name evidence="1" type="ORF">DWE98_22175</name>
</gene>
<evidence type="ECO:0000313" key="1">
    <source>
        <dbReference type="EMBL" id="RDJ21095.1"/>
    </source>
</evidence>
<keyword evidence="2" id="KW-1185">Reference proteome</keyword>
<sequence length="116" mass="11435">MGAMPTPFVADQLPAVPTEAGLPAATIVQIVPGKNIMPFGMCKSLANPTVASATAAAQGALTPMPCTPTIPAPWAPSSVCSSHMGVPLATAQSICACAFGGMVKVSQKAPGPSSTT</sequence>
<dbReference type="EMBL" id="QQTP01000014">
    <property type="protein sequence ID" value="RDJ21095.1"/>
    <property type="molecule type" value="Genomic_DNA"/>
</dbReference>